<feature type="region of interest" description="Disordered" evidence="7">
    <location>
        <begin position="532"/>
        <end position="939"/>
    </location>
</feature>
<dbReference type="InParanoid" id="F0XSI9"/>
<feature type="transmembrane region" description="Helical" evidence="8">
    <location>
        <begin position="197"/>
        <end position="215"/>
    </location>
</feature>
<feature type="region of interest" description="Disordered" evidence="7">
    <location>
        <begin position="364"/>
        <end position="436"/>
    </location>
</feature>
<keyword evidence="3 8" id="KW-0812">Transmembrane</keyword>
<feature type="transmembrane region" description="Helical" evidence="8">
    <location>
        <begin position="338"/>
        <end position="359"/>
    </location>
</feature>
<name>F0XSI9_GROCL</name>
<evidence type="ECO:0000256" key="8">
    <source>
        <dbReference type="SAM" id="Phobius"/>
    </source>
</evidence>
<feature type="compositionally biased region" description="Basic residues" evidence="7">
    <location>
        <begin position="297"/>
        <end position="306"/>
    </location>
</feature>
<feature type="transmembrane region" description="Helical" evidence="8">
    <location>
        <begin position="175"/>
        <end position="191"/>
    </location>
</feature>
<feature type="compositionally biased region" description="Basic and acidic residues" evidence="7">
    <location>
        <begin position="756"/>
        <end position="773"/>
    </location>
</feature>
<evidence type="ECO:0000256" key="5">
    <source>
        <dbReference type="ARBA" id="ARBA00022989"/>
    </source>
</evidence>
<evidence type="ECO:0000259" key="9">
    <source>
        <dbReference type="SMART" id="SM00665"/>
    </source>
</evidence>
<dbReference type="Proteomes" id="UP000007796">
    <property type="component" value="Unassembled WGS sequence"/>
</dbReference>
<evidence type="ECO:0000256" key="2">
    <source>
        <dbReference type="ARBA" id="ARBA00022448"/>
    </source>
</evidence>
<dbReference type="STRING" id="655863.F0XSI9"/>
<feature type="compositionally biased region" description="Polar residues" evidence="7">
    <location>
        <begin position="739"/>
        <end position="751"/>
    </location>
</feature>
<feature type="compositionally biased region" description="Polar residues" evidence="7">
    <location>
        <begin position="598"/>
        <end position="609"/>
    </location>
</feature>
<keyword evidence="11" id="KW-1185">Reference proteome</keyword>
<dbReference type="CDD" id="cd08760">
    <property type="entry name" value="Cyt_b561_FRRS1_like"/>
    <property type="match status" value="1"/>
</dbReference>
<dbReference type="OrthoDB" id="19261at2759"/>
<evidence type="ECO:0000256" key="7">
    <source>
        <dbReference type="SAM" id="MobiDB-lite"/>
    </source>
</evidence>
<keyword evidence="2" id="KW-0813">Transport</keyword>
<dbReference type="PANTHER" id="PTHR47797">
    <property type="entry name" value="DEHYDROGENASE, PUTATIVE (AFU_ORTHOLOGUE AFUA_8G05805)-RELATED"/>
    <property type="match status" value="1"/>
</dbReference>
<feature type="domain" description="Cytochrome b561" evidence="9">
    <location>
        <begin position="68"/>
        <end position="188"/>
    </location>
</feature>
<dbReference type="SUPFAM" id="SSF103473">
    <property type="entry name" value="MFS general substrate transporter"/>
    <property type="match status" value="1"/>
</dbReference>
<keyword evidence="6 8" id="KW-0472">Membrane</keyword>
<dbReference type="GO" id="GO:0016020">
    <property type="term" value="C:membrane"/>
    <property type="evidence" value="ECO:0007669"/>
    <property type="project" value="UniProtKB-SubCell"/>
</dbReference>
<feature type="compositionally biased region" description="Polar residues" evidence="7">
    <location>
        <begin position="453"/>
        <end position="468"/>
    </location>
</feature>
<feature type="compositionally biased region" description="Basic and acidic residues" evidence="7">
    <location>
        <begin position="284"/>
        <end position="296"/>
    </location>
</feature>
<dbReference type="AlphaFoldDB" id="F0XSI9"/>
<dbReference type="PANTHER" id="PTHR47797:SF3">
    <property type="entry name" value="CYTOCHROME B561 DOMAIN-CONTAINING PROTEIN"/>
    <property type="match status" value="1"/>
</dbReference>
<dbReference type="eggNOG" id="ENOG502S2JA">
    <property type="taxonomic scope" value="Eukaryota"/>
</dbReference>
<feature type="compositionally biased region" description="Polar residues" evidence="7">
    <location>
        <begin position="494"/>
        <end position="513"/>
    </location>
</feature>
<feature type="compositionally biased region" description="Basic and acidic residues" evidence="7">
    <location>
        <begin position="631"/>
        <end position="661"/>
    </location>
</feature>
<reference evidence="10 11" key="1">
    <citation type="journal article" date="2011" name="Proc. Natl. Acad. Sci. U.S.A.">
        <title>Genome and transcriptome analyses of the mountain pine beetle-fungal symbiont Grosmannia clavigera, a lodgepole pine pathogen.</title>
        <authorList>
            <person name="DiGuistini S."/>
            <person name="Wang Y."/>
            <person name="Liao N.Y."/>
            <person name="Taylor G."/>
            <person name="Tanguay P."/>
            <person name="Feau N."/>
            <person name="Henrissat B."/>
            <person name="Chan S.K."/>
            <person name="Hesse-Orce U."/>
            <person name="Alamouti S.M."/>
            <person name="Tsui C.K.M."/>
            <person name="Docking R.T."/>
            <person name="Levasseur A."/>
            <person name="Haridas S."/>
            <person name="Robertson G."/>
            <person name="Birol I."/>
            <person name="Holt R.A."/>
            <person name="Marra M.A."/>
            <person name="Hamelin R.C."/>
            <person name="Hirst M."/>
            <person name="Jones S.J.M."/>
            <person name="Bohlmann J."/>
            <person name="Breuil C."/>
        </authorList>
    </citation>
    <scope>NUCLEOTIDE SEQUENCE [LARGE SCALE GENOMIC DNA]</scope>
    <source>
        <strain evidence="11">kw1407 / UAMH 11150</strain>
    </source>
</reference>
<dbReference type="HOGENOM" id="CLU_007077_0_0_1"/>
<feature type="region of interest" description="Disordered" evidence="7">
    <location>
        <begin position="448"/>
        <end position="519"/>
    </location>
</feature>
<organism evidence="11">
    <name type="scientific">Grosmannia clavigera (strain kw1407 / UAMH 11150)</name>
    <name type="common">Blue stain fungus</name>
    <name type="synonym">Graphiocladiella clavigera</name>
    <dbReference type="NCBI Taxonomy" id="655863"/>
    <lineage>
        <taxon>Eukaryota</taxon>
        <taxon>Fungi</taxon>
        <taxon>Dikarya</taxon>
        <taxon>Ascomycota</taxon>
        <taxon>Pezizomycotina</taxon>
        <taxon>Sordariomycetes</taxon>
        <taxon>Sordariomycetidae</taxon>
        <taxon>Ophiostomatales</taxon>
        <taxon>Ophiostomataceae</taxon>
        <taxon>Leptographium</taxon>
    </lineage>
</organism>
<feature type="region of interest" description="Disordered" evidence="7">
    <location>
        <begin position="223"/>
        <end position="251"/>
    </location>
</feature>
<evidence type="ECO:0000256" key="1">
    <source>
        <dbReference type="ARBA" id="ARBA00004370"/>
    </source>
</evidence>
<feature type="compositionally biased region" description="Low complexity" evidence="7">
    <location>
        <begin position="890"/>
        <end position="900"/>
    </location>
</feature>
<feature type="compositionally biased region" description="Polar residues" evidence="7">
    <location>
        <begin position="862"/>
        <end position="875"/>
    </location>
</feature>
<dbReference type="InterPro" id="IPR036259">
    <property type="entry name" value="MFS_trans_sf"/>
</dbReference>
<evidence type="ECO:0000313" key="11">
    <source>
        <dbReference type="Proteomes" id="UP000007796"/>
    </source>
</evidence>
<feature type="compositionally biased region" description="Polar residues" evidence="7">
    <location>
        <begin position="375"/>
        <end position="390"/>
    </location>
</feature>
<proteinExistence type="predicted"/>
<keyword evidence="4" id="KW-0249">Electron transport</keyword>
<gene>
    <name evidence="10" type="ORF">CMQ_5506</name>
</gene>
<sequence>MAPVDTLAAAGSSSYSSNTLEVGDGTWDYTKNDFLLPNLEGLNFATMRYNGMGNRFSSIAQYHSLVTGHAVMGAITFLVLIPISVMIARFSRSRSGHAIRYHTYLNVVAAMFSTVVLILGWFAVGPRRSLSNPHHGIGIAIYTLIMVQTIGGRLVRHLAGRHSLRLNLHRWTGRAVALLGIVQVPLGLTLYGSPKVLFILFAIWMAFLLLVYFVLSHRQGGSYRSGSYHSSRRSSGRKSTVVGGSSAGGSSGGGMMRWIAPLAAGAGAWALFRGRNKARSRSRSRVDSRSRADSRSRSRSRSRSFSRSRTDMMSSHRGSESFVEDEKYRNKKPAGGGFMSKMMAAGAAGGAGALFSNLLSKRKDRNRDEEYSAVETDTPSRYGRNSQVSRAQRPPPRRQPIPQSEISSYFTEDESSRLPARTTSPTPASRRGHGVGKAVAVGAAAGAAAGAASSSRRNNDYDGSSISRPVTPPRPSHQRHQSVQDNDDVSDDSPYQSPSQRTPAATRPGNTAKTGMFGGMGLGWIANKIRGGRTAAEDEDDGRLGGQGNPTPLRRDRRSETGGSGRPPTRMQSMSDMTDSVLDPVSSLAPAAPVIPGQGTSNPRRSGQVSMPAMPDSDVSSVLPTVLPQRQRRDSQGQGESSRRAEREREREREREQERRPTNSGGGSSSNNPVSVRLRVHDDRGGNVTLRRLTDEEAAAERAGGGSQQQFQPAPSQLHSQPSQPSQRSQQPRRRYDDSASSLSEVDSPSTRRYRRDSNGIRRAEQSAERRTTEAQQQMQSPPQLQLTNPSESTVHAPLDPPNPPFAGGRRPKDSTYYSGGAAAGRGGGGESHDEHEAESSVGAAGPSNNNNMMHPAGPDQGTLSSIVSQDTHGTWSAMSPSPRGRRAAARPGSSGRQGSDGASTLAPDLSGPSAAERRRRRRLERSETSRQPSRVDYQ</sequence>
<feature type="region of interest" description="Disordered" evidence="7">
    <location>
        <begin position="280"/>
        <end position="330"/>
    </location>
</feature>
<evidence type="ECO:0000256" key="3">
    <source>
        <dbReference type="ARBA" id="ARBA00022692"/>
    </source>
</evidence>
<dbReference type="EMBL" id="GL629997">
    <property type="protein sequence ID" value="EFW99085.1"/>
    <property type="molecule type" value="Genomic_DNA"/>
</dbReference>
<evidence type="ECO:0000256" key="6">
    <source>
        <dbReference type="ARBA" id="ARBA00023136"/>
    </source>
</evidence>
<keyword evidence="5 8" id="KW-1133">Transmembrane helix</keyword>
<comment type="subcellular location">
    <subcellularLocation>
        <location evidence="1">Membrane</location>
    </subcellularLocation>
</comment>
<feature type="transmembrane region" description="Helical" evidence="8">
    <location>
        <begin position="103"/>
        <end position="124"/>
    </location>
</feature>
<feature type="transmembrane region" description="Helical" evidence="8">
    <location>
        <begin position="136"/>
        <end position="155"/>
    </location>
</feature>
<evidence type="ECO:0000256" key="4">
    <source>
        <dbReference type="ARBA" id="ARBA00022982"/>
    </source>
</evidence>
<dbReference type="GeneID" id="25978836"/>
<protein>
    <recommendedName>
        <fullName evidence="9">Cytochrome b561 domain-containing protein</fullName>
    </recommendedName>
</protein>
<feature type="compositionally biased region" description="Low complexity" evidence="7">
    <location>
        <begin position="712"/>
        <end position="730"/>
    </location>
</feature>
<dbReference type="InterPro" id="IPR006593">
    <property type="entry name" value="Cyt_b561/ferric_Rdtase_TM"/>
</dbReference>
<accession>F0XSI9</accession>
<feature type="compositionally biased region" description="Low complexity" evidence="7">
    <location>
        <begin position="776"/>
        <end position="787"/>
    </location>
</feature>
<evidence type="ECO:0000313" key="10">
    <source>
        <dbReference type="EMBL" id="EFW99085.1"/>
    </source>
</evidence>
<dbReference type="SMART" id="SM00665">
    <property type="entry name" value="B561"/>
    <property type="match status" value="1"/>
</dbReference>
<feature type="transmembrane region" description="Helical" evidence="8">
    <location>
        <begin position="70"/>
        <end position="91"/>
    </location>
</feature>
<dbReference type="Gene3D" id="1.20.120.1770">
    <property type="match status" value="1"/>
</dbReference>
<dbReference type="RefSeq" id="XP_014168568.1">
    <property type="nucleotide sequence ID" value="XM_014313093.1"/>
</dbReference>